<keyword evidence="10" id="KW-1185">Reference proteome</keyword>
<reference evidence="9 10" key="1">
    <citation type="submission" date="2023-03" db="EMBL/GenBank/DDBJ databases">
        <title>Genome insight into feeding habits of ladybird beetles.</title>
        <authorList>
            <person name="Li H.-S."/>
            <person name="Huang Y.-H."/>
            <person name="Pang H."/>
        </authorList>
    </citation>
    <scope>NUCLEOTIDE SEQUENCE [LARGE SCALE GENOMIC DNA]</scope>
    <source>
        <strain evidence="9">SYSU_2023b</strain>
        <tissue evidence="9">Whole body</tissue>
    </source>
</reference>
<dbReference type="PANTHER" id="PTHR15067:SF4">
    <property type="entry name" value="E3 UBIQUITIN-PROTEIN LIGASE RNF8"/>
    <property type="match status" value="1"/>
</dbReference>
<keyword evidence="7" id="KW-1133">Transmembrane helix</keyword>
<evidence type="ECO:0000256" key="3">
    <source>
        <dbReference type="ARBA" id="ARBA00022771"/>
    </source>
</evidence>
<dbReference type="SMART" id="SM00184">
    <property type="entry name" value="RING"/>
    <property type="match status" value="1"/>
</dbReference>
<evidence type="ECO:0000259" key="8">
    <source>
        <dbReference type="PROSITE" id="PS50089"/>
    </source>
</evidence>
<dbReference type="InterPro" id="IPR001841">
    <property type="entry name" value="Znf_RING"/>
</dbReference>
<proteinExistence type="predicted"/>
<keyword evidence="5" id="KW-0862">Zinc</keyword>
<dbReference type="InterPro" id="IPR013083">
    <property type="entry name" value="Znf_RING/FYVE/PHD"/>
</dbReference>
<dbReference type="Pfam" id="PF13639">
    <property type="entry name" value="zf-RING_2"/>
    <property type="match status" value="1"/>
</dbReference>
<keyword evidence="1" id="KW-0808">Transferase</keyword>
<evidence type="ECO:0000313" key="9">
    <source>
        <dbReference type="EMBL" id="KAK9874089.1"/>
    </source>
</evidence>
<evidence type="ECO:0000256" key="6">
    <source>
        <dbReference type="PROSITE-ProRule" id="PRU00175"/>
    </source>
</evidence>
<dbReference type="PANTHER" id="PTHR15067">
    <property type="entry name" value="E3 UBIQUITIN-PROTEIN LIGASE RNF8"/>
    <property type="match status" value="1"/>
</dbReference>
<evidence type="ECO:0000256" key="4">
    <source>
        <dbReference type="ARBA" id="ARBA00022786"/>
    </source>
</evidence>
<evidence type="ECO:0000256" key="2">
    <source>
        <dbReference type="ARBA" id="ARBA00022723"/>
    </source>
</evidence>
<keyword evidence="7" id="KW-0812">Transmembrane</keyword>
<keyword evidence="4" id="KW-0833">Ubl conjugation pathway</keyword>
<evidence type="ECO:0000313" key="10">
    <source>
        <dbReference type="Proteomes" id="UP001431783"/>
    </source>
</evidence>
<keyword evidence="3 6" id="KW-0863">Zinc-finger</keyword>
<dbReference type="GO" id="GO:0000151">
    <property type="term" value="C:ubiquitin ligase complex"/>
    <property type="evidence" value="ECO:0007669"/>
    <property type="project" value="TreeGrafter"/>
</dbReference>
<dbReference type="Gene3D" id="3.30.40.10">
    <property type="entry name" value="Zinc/RING finger domain, C3HC4 (zinc finger)"/>
    <property type="match status" value="1"/>
</dbReference>
<protein>
    <recommendedName>
        <fullName evidence="8">RING-type domain-containing protein</fullName>
    </recommendedName>
</protein>
<feature type="transmembrane region" description="Helical" evidence="7">
    <location>
        <begin position="93"/>
        <end position="111"/>
    </location>
</feature>
<dbReference type="GO" id="GO:0016567">
    <property type="term" value="P:protein ubiquitination"/>
    <property type="evidence" value="ECO:0007669"/>
    <property type="project" value="TreeGrafter"/>
</dbReference>
<keyword evidence="7" id="KW-0472">Membrane</keyword>
<dbReference type="SUPFAM" id="SSF57850">
    <property type="entry name" value="RING/U-box"/>
    <property type="match status" value="1"/>
</dbReference>
<dbReference type="Proteomes" id="UP001431783">
    <property type="component" value="Unassembled WGS sequence"/>
</dbReference>
<dbReference type="GO" id="GO:0006511">
    <property type="term" value="P:ubiquitin-dependent protein catabolic process"/>
    <property type="evidence" value="ECO:0007669"/>
    <property type="project" value="TreeGrafter"/>
</dbReference>
<feature type="domain" description="RING-type" evidence="8">
    <location>
        <begin position="282"/>
        <end position="320"/>
    </location>
</feature>
<gene>
    <name evidence="9" type="ORF">WA026_002445</name>
</gene>
<keyword evidence="2" id="KW-0479">Metal-binding</keyword>
<dbReference type="EMBL" id="JARQZJ010000031">
    <property type="protein sequence ID" value="KAK9874089.1"/>
    <property type="molecule type" value="Genomic_DNA"/>
</dbReference>
<name>A0AAW1U0E8_9CUCU</name>
<sequence>MSKSSFNWPLMNANNSDNILYRQSLLQTWNQILALFLTRLLIRLFEEIHFMEQFFIKMHNIFAFTCQVIFFILCDFVLNDLQGIVAVKTNRSVVLALTTTLFYAVFSYFATRIRDLLLKNRVPSRVDTSSDCLKLLMKLVLEWAKTIVIIMCIREQGIQYDPNPLYTLLTLSYYMCSEKVFCEICANIAESLFTIECFENLEYLYVPLILNVYTIVIGSIVNLYLLIFCYSNFVLIATYFIIFLRIKDAFFNYWQNIQAEKKTYSSFRVATDEEILNRDDICAVCLNKMSKARITPCNHLFHPICLKQCLKTSFLCPLCKYNFRENQ</sequence>
<dbReference type="GO" id="GO:0008270">
    <property type="term" value="F:zinc ion binding"/>
    <property type="evidence" value="ECO:0007669"/>
    <property type="project" value="UniProtKB-KW"/>
</dbReference>
<dbReference type="GO" id="GO:0005829">
    <property type="term" value="C:cytosol"/>
    <property type="evidence" value="ECO:0007669"/>
    <property type="project" value="TreeGrafter"/>
</dbReference>
<accession>A0AAW1U0E8</accession>
<dbReference type="GO" id="GO:0061630">
    <property type="term" value="F:ubiquitin protein ligase activity"/>
    <property type="evidence" value="ECO:0007669"/>
    <property type="project" value="TreeGrafter"/>
</dbReference>
<evidence type="ECO:0000256" key="7">
    <source>
        <dbReference type="SAM" id="Phobius"/>
    </source>
</evidence>
<dbReference type="PROSITE" id="PS50089">
    <property type="entry name" value="ZF_RING_2"/>
    <property type="match status" value="1"/>
</dbReference>
<feature type="transmembrane region" description="Helical" evidence="7">
    <location>
        <begin position="20"/>
        <end position="42"/>
    </location>
</feature>
<evidence type="ECO:0000256" key="5">
    <source>
        <dbReference type="ARBA" id="ARBA00022833"/>
    </source>
</evidence>
<evidence type="ECO:0000256" key="1">
    <source>
        <dbReference type="ARBA" id="ARBA00022679"/>
    </source>
</evidence>
<organism evidence="9 10">
    <name type="scientific">Henosepilachna vigintioctopunctata</name>
    <dbReference type="NCBI Taxonomy" id="420089"/>
    <lineage>
        <taxon>Eukaryota</taxon>
        <taxon>Metazoa</taxon>
        <taxon>Ecdysozoa</taxon>
        <taxon>Arthropoda</taxon>
        <taxon>Hexapoda</taxon>
        <taxon>Insecta</taxon>
        <taxon>Pterygota</taxon>
        <taxon>Neoptera</taxon>
        <taxon>Endopterygota</taxon>
        <taxon>Coleoptera</taxon>
        <taxon>Polyphaga</taxon>
        <taxon>Cucujiformia</taxon>
        <taxon>Coccinelloidea</taxon>
        <taxon>Coccinellidae</taxon>
        <taxon>Epilachninae</taxon>
        <taxon>Epilachnini</taxon>
        <taxon>Henosepilachna</taxon>
    </lineage>
</organism>
<feature type="transmembrane region" description="Helical" evidence="7">
    <location>
        <begin position="54"/>
        <end position="73"/>
    </location>
</feature>
<dbReference type="AlphaFoldDB" id="A0AAW1U0E8"/>
<comment type="caution">
    <text evidence="9">The sequence shown here is derived from an EMBL/GenBank/DDBJ whole genome shotgun (WGS) entry which is preliminary data.</text>
</comment>